<evidence type="ECO:0000313" key="1">
    <source>
        <dbReference type="EMBL" id="TEB09203.1"/>
    </source>
</evidence>
<evidence type="ECO:0000313" key="2">
    <source>
        <dbReference type="Proteomes" id="UP000298030"/>
    </source>
</evidence>
<organism evidence="1 2">
    <name type="scientific">Coprinellus micaceus</name>
    <name type="common">Glistening ink-cap mushroom</name>
    <name type="synonym">Coprinus micaceus</name>
    <dbReference type="NCBI Taxonomy" id="71717"/>
    <lineage>
        <taxon>Eukaryota</taxon>
        <taxon>Fungi</taxon>
        <taxon>Dikarya</taxon>
        <taxon>Basidiomycota</taxon>
        <taxon>Agaricomycotina</taxon>
        <taxon>Agaricomycetes</taxon>
        <taxon>Agaricomycetidae</taxon>
        <taxon>Agaricales</taxon>
        <taxon>Agaricineae</taxon>
        <taxon>Psathyrellaceae</taxon>
        <taxon>Coprinellus</taxon>
    </lineage>
</organism>
<keyword evidence="2" id="KW-1185">Reference proteome</keyword>
<proteinExistence type="predicted"/>
<dbReference type="EMBL" id="QPFP01000517">
    <property type="protein sequence ID" value="TEB09203.1"/>
    <property type="molecule type" value="Genomic_DNA"/>
</dbReference>
<accession>A0A4Y7RK32</accession>
<comment type="caution">
    <text evidence="1">The sequence shown here is derived from an EMBL/GenBank/DDBJ whole genome shotgun (WGS) entry which is preliminary data.</text>
</comment>
<protein>
    <submittedName>
        <fullName evidence="1">Uncharacterized protein</fullName>
    </submittedName>
</protein>
<reference evidence="1 2" key="1">
    <citation type="journal article" date="2019" name="Nat. Ecol. Evol.">
        <title>Megaphylogeny resolves global patterns of mushroom evolution.</title>
        <authorList>
            <person name="Varga T."/>
            <person name="Krizsan K."/>
            <person name="Foldi C."/>
            <person name="Dima B."/>
            <person name="Sanchez-Garcia M."/>
            <person name="Sanchez-Ramirez S."/>
            <person name="Szollosi G.J."/>
            <person name="Szarkandi J.G."/>
            <person name="Papp V."/>
            <person name="Albert L."/>
            <person name="Andreopoulos W."/>
            <person name="Angelini C."/>
            <person name="Antonin V."/>
            <person name="Barry K.W."/>
            <person name="Bougher N.L."/>
            <person name="Buchanan P."/>
            <person name="Buyck B."/>
            <person name="Bense V."/>
            <person name="Catcheside P."/>
            <person name="Chovatia M."/>
            <person name="Cooper J."/>
            <person name="Damon W."/>
            <person name="Desjardin D."/>
            <person name="Finy P."/>
            <person name="Geml J."/>
            <person name="Haridas S."/>
            <person name="Hughes K."/>
            <person name="Justo A."/>
            <person name="Karasinski D."/>
            <person name="Kautmanova I."/>
            <person name="Kiss B."/>
            <person name="Kocsube S."/>
            <person name="Kotiranta H."/>
            <person name="LaButti K.M."/>
            <person name="Lechner B.E."/>
            <person name="Liimatainen K."/>
            <person name="Lipzen A."/>
            <person name="Lukacs Z."/>
            <person name="Mihaltcheva S."/>
            <person name="Morgado L.N."/>
            <person name="Niskanen T."/>
            <person name="Noordeloos M.E."/>
            <person name="Ohm R.A."/>
            <person name="Ortiz-Santana B."/>
            <person name="Ovrebo C."/>
            <person name="Racz N."/>
            <person name="Riley R."/>
            <person name="Savchenko A."/>
            <person name="Shiryaev A."/>
            <person name="Soop K."/>
            <person name="Spirin V."/>
            <person name="Szebenyi C."/>
            <person name="Tomsovsky M."/>
            <person name="Tulloss R.E."/>
            <person name="Uehling J."/>
            <person name="Grigoriev I.V."/>
            <person name="Vagvolgyi C."/>
            <person name="Papp T."/>
            <person name="Martin F.M."/>
            <person name="Miettinen O."/>
            <person name="Hibbett D.S."/>
            <person name="Nagy L.G."/>
        </authorList>
    </citation>
    <scope>NUCLEOTIDE SEQUENCE [LARGE SCALE GENOMIC DNA]</scope>
    <source>
        <strain evidence="1 2">FP101781</strain>
    </source>
</reference>
<name>A0A4Y7RK32_COPMI</name>
<sequence length="75" mass="8528">MEMHQALGDNTQQALVYIPVRGCWEIFTRKVGNGIIRDIGLVRGDRFNTNSSPLGARACPDTHLDEFDVQWGPRW</sequence>
<dbReference type="Proteomes" id="UP000298030">
    <property type="component" value="Unassembled WGS sequence"/>
</dbReference>
<dbReference type="AlphaFoldDB" id="A0A4Y7RK32"/>
<gene>
    <name evidence="1" type="ORF">FA13DRAFT_1117058</name>
</gene>